<gene>
    <name evidence="5" type="ORF">yc1106_06959</name>
</gene>
<dbReference type="GO" id="GO:0008080">
    <property type="term" value="F:N-acetyltransferase activity"/>
    <property type="evidence" value="ECO:0007669"/>
    <property type="project" value="InterPro"/>
</dbReference>
<dbReference type="SUPFAM" id="SSF55729">
    <property type="entry name" value="Acyl-CoA N-acyltransferases (Nat)"/>
    <property type="match status" value="1"/>
</dbReference>
<name>A0A9Q8ZDE9_CURCL</name>
<evidence type="ECO:0000313" key="6">
    <source>
        <dbReference type="Proteomes" id="UP001056012"/>
    </source>
</evidence>
<keyword evidence="3" id="KW-0012">Acyltransferase</keyword>
<protein>
    <recommendedName>
        <fullName evidence="4">N-acetyltransferase domain-containing protein</fullName>
    </recommendedName>
</protein>
<dbReference type="AlphaFoldDB" id="A0A9Q8ZDE9"/>
<comment type="similarity">
    <text evidence="1">Belongs to the acetyltransferase family. GNAT subfamily.</text>
</comment>
<dbReference type="InterPro" id="IPR039135">
    <property type="entry name" value="NAT9-like"/>
</dbReference>
<feature type="domain" description="N-acetyltransferase" evidence="4">
    <location>
        <begin position="13"/>
        <end position="197"/>
    </location>
</feature>
<proteinExistence type="inferred from homology"/>
<dbReference type="Pfam" id="PF13302">
    <property type="entry name" value="Acetyltransf_3"/>
    <property type="match status" value="1"/>
</dbReference>
<organism evidence="5 6">
    <name type="scientific">Curvularia clavata</name>
    <dbReference type="NCBI Taxonomy" id="95742"/>
    <lineage>
        <taxon>Eukaryota</taxon>
        <taxon>Fungi</taxon>
        <taxon>Dikarya</taxon>
        <taxon>Ascomycota</taxon>
        <taxon>Pezizomycotina</taxon>
        <taxon>Dothideomycetes</taxon>
        <taxon>Pleosporomycetidae</taxon>
        <taxon>Pleosporales</taxon>
        <taxon>Pleosporineae</taxon>
        <taxon>Pleosporaceae</taxon>
        <taxon>Curvularia</taxon>
    </lineage>
</organism>
<evidence type="ECO:0000256" key="1">
    <source>
        <dbReference type="ARBA" id="ARBA00009342"/>
    </source>
</evidence>
<dbReference type="Gene3D" id="3.40.630.30">
    <property type="match status" value="1"/>
</dbReference>
<evidence type="ECO:0000256" key="3">
    <source>
        <dbReference type="ARBA" id="ARBA00023315"/>
    </source>
</evidence>
<sequence>MKLNENECVLTPRLLLVPYCSHHVQTYHEWMQDEDLQKLTASEPLTLPEEYAMQESWRQDADKLTFIICNAPDAATRSEKHVTPGKQDAPERMIGDVNLFLFPSDDDDEENKKQQDSRIPVIGELEIMIARPEARGQGLAQEALQAFIWYISASLPAILAEYTHQDTAKESTLRYLRVKIDRENKRSLSLFEKLGFKHSSGPNYFGEMELRASIFEAGGVNANGTMANVEKLPYGTL</sequence>
<evidence type="ECO:0000259" key="4">
    <source>
        <dbReference type="Pfam" id="PF13302"/>
    </source>
</evidence>
<evidence type="ECO:0000256" key="2">
    <source>
        <dbReference type="ARBA" id="ARBA00022679"/>
    </source>
</evidence>
<keyword evidence="2" id="KW-0808">Transferase</keyword>
<evidence type="ECO:0000313" key="5">
    <source>
        <dbReference type="EMBL" id="USP79685.1"/>
    </source>
</evidence>
<keyword evidence="6" id="KW-1185">Reference proteome</keyword>
<dbReference type="OrthoDB" id="5043642at2759"/>
<dbReference type="Proteomes" id="UP001056012">
    <property type="component" value="Chromosome 5"/>
</dbReference>
<dbReference type="PANTHER" id="PTHR13256:SF16">
    <property type="entry name" value="ALPHA_BETA-TUBULIN-N-ACETYLTRANSFERASE 9"/>
    <property type="match status" value="1"/>
</dbReference>
<dbReference type="InterPro" id="IPR016181">
    <property type="entry name" value="Acyl_CoA_acyltransferase"/>
</dbReference>
<accession>A0A9Q8ZDE9</accession>
<dbReference type="EMBL" id="CP089278">
    <property type="protein sequence ID" value="USP79685.1"/>
    <property type="molecule type" value="Genomic_DNA"/>
</dbReference>
<dbReference type="InterPro" id="IPR000182">
    <property type="entry name" value="GNAT_dom"/>
</dbReference>
<dbReference type="VEuPathDB" id="FungiDB:yc1106_06959"/>
<reference evidence="5" key="1">
    <citation type="submission" date="2021-12" db="EMBL/GenBank/DDBJ databases">
        <title>Curvularia clavata genome.</title>
        <authorList>
            <person name="Cao Y."/>
        </authorList>
    </citation>
    <scope>NUCLEOTIDE SEQUENCE</scope>
    <source>
        <strain evidence="5">Yc1106</strain>
    </source>
</reference>
<dbReference type="PANTHER" id="PTHR13256">
    <property type="entry name" value="N-ACETYLTRANSFERASE 9"/>
    <property type="match status" value="1"/>
</dbReference>